<sequence length="420" mass="48421">MIERLIKSLIVFISKNFFIKQVFGIENLPKKGPYIIVPNHSSYFDHFFIFTVVNYYMKQQVLFLTKKEAFDTYLSRKWHMSMGTIPLNRDATDITAFKAVVSKLKEGEIICIYPEGTRSPTGKIYQGKQGAIRMALAADVPIVPVGIEGAFDILPRKKLLPSLRKAKIRIGEPILLERNRDKNKLDIYMKRVMNSIKSLSNDEDRFIRDLPSEESLLVEEMLRVAYEWNERGIRAYPKDSLSPNLLHKRVIYICDQVLKVRPNHPIALFEKSRAIGRIGLNSKMAPKKIFLLMKGRKILERSIIENPTHASNYYALAVWYMEMPQFIGGSHEKALELYEKANELGKEVYIMMGYAKALLNNGRPEQAKIALLELVSELPTKTLVDARRKVEAIAMVMRIDPEFQIEEKVINKCFLNYQNG</sequence>
<dbReference type="Proteomes" id="UP001275436">
    <property type="component" value="Unassembled WGS sequence"/>
</dbReference>
<dbReference type="InterPro" id="IPR002123">
    <property type="entry name" value="Plipid/glycerol_acylTrfase"/>
</dbReference>
<reference evidence="4 5" key="1">
    <citation type="submission" date="2023-02" db="EMBL/GenBank/DDBJ databases">
        <title>Oceanobacillus kimchii IFOP_LL358 isolated form Alexandrium catenella lab strain.</title>
        <authorList>
            <person name="Gajardo G."/>
            <person name="Ueki S."/>
            <person name="Maruyama F."/>
        </authorList>
    </citation>
    <scope>NUCLEOTIDE SEQUENCE [LARGE SCALE GENOMIC DNA]</scope>
    <source>
        <strain evidence="4 5">IFOP_LL358</strain>
    </source>
</reference>
<name>A0ABQ5TEV3_9BACI</name>
<comment type="caution">
    <text evidence="4">The sequence shown here is derived from an EMBL/GenBank/DDBJ whole genome shotgun (WGS) entry which is preliminary data.</text>
</comment>
<evidence type="ECO:0000256" key="1">
    <source>
        <dbReference type="ARBA" id="ARBA00022679"/>
    </source>
</evidence>
<evidence type="ECO:0000256" key="2">
    <source>
        <dbReference type="ARBA" id="ARBA00023315"/>
    </source>
</evidence>
<protein>
    <recommendedName>
        <fullName evidence="3">Phospholipid/glycerol acyltransferase domain-containing protein</fullName>
    </recommendedName>
</protein>
<accession>A0ABQ5TEV3</accession>
<feature type="domain" description="Phospholipid/glycerol acyltransferase" evidence="3">
    <location>
        <begin position="34"/>
        <end position="150"/>
    </location>
</feature>
<dbReference type="RefSeq" id="WP_317957853.1">
    <property type="nucleotide sequence ID" value="NZ_BSKO01000001.1"/>
</dbReference>
<evidence type="ECO:0000313" key="4">
    <source>
        <dbReference type="EMBL" id="GLO65376.1"/>
    </source>
</evidence>
<proteinExistence type="predicted"/>
<evidence type="ECO:0000313" key="5">
    <source>
        <dbReference type="Proteomes" id="UP001275436"/>
    </source>
</evidence>
<evidence type="ECO:0000259" key="3">
    <source>
        <dbReference type="SMART" id="SM00563"/>
    </source>
</evidence>
<dbReference type="PANTHER" id="PTHR10434:SF40">
    <property type="entry name" value="1-ACYL-SN-GLYCEROL-3-PHOSPHATE ACYLTRANSFERASE"/>
    <property type="match status" value="1"/>
</dbReference>
<dbReference type="SUPFAM" id="SSF69593">
    <property type="entry name" value="Glycerol-3-phosphate (1)-acyltransferase"/>
    <property type="match status" value="1"/>
</dbReference>
<dbReference type="CDD" id="cd07989">
    <property type="entry name" value="LPLAT_AGPAT-like"/>
    <property type="match status" value="1"/>
</dbReference>
<gene>
    <name evidence="4" type="ORF">MACH08_11600</name>
</gene>
<keyword evidence="1" id="KW-0808">Transferase</keyword>
<keyword evidence="2" id="KW-0012">Acyltransferase</keyword>
<dbReference type="EMBL" id="BSKO01000001">
    <property type="protein sequence ID" value="GLO65376.1"/>
    <property type="molecule type" value="Genomic_DNA"/>
</dbReference>
<dbReference type="Gene3D" id="1.25.40.10">
    <property type="entry name" value="Tetratricopeptide repeat domain"/>
    <property type="match status" value="1"/>
</dbReference>
<dbReference type="SUPFAM" id="SSF48452">
    <property type="entry name" value="TPR-like"/>
    <property type="match status" value="1"/>
</dbReference>
<dbReference type="SMART" id="SM00563">
    <property type="entry name" value="PlsC"/>
    <property type="match status" value="1"/>
</dbReference>
<dbReference type="PANTHER" id="PTHR10434">
    <property type="entry name" value="1-ACYL-SN-GLYCEROL-3-PHOSPHATE ACYLTRANSFERASE"/>
    <property type="match status" value="1"/>
</dbReference>
<dbReference type="Pfam" id="PF01553">
    <property type="entry name" value="Acyltransferase"/>
    <property type="match status" value="1"/>
</dbReference>
<keyword evidence="5" id="KW-1185">Reference proteome</keyword>
<organism evidence="4 5">
    <name type="scientific">Oceanobacillus kimchii</name>
    <dbReference type="NCBI Taxonomy" id="746691"/>
    <lineage>
        <taxon>Bacteria</taxon>
        <taxon>Bacillati</taxon>
        <taxon>Bacillota</taxon>
        <taxon>Bacilli</taxon>
        <taxon>Bacillales</taxon>
        <taxon>Bacillaceae</taxon>
        <taxon>Oceanobacillus</taxon>
    </lineage>
</organism>
<dbReference type="InterPro" id="IPR011990">
    <property type="entry name" value="TPR-like_helical_dom_sf"/>
</dbReference>